<evidence type="ECO:0000256" key="11">
    <source>
        <dbReference type="SAM" id="Coils"/>
    </source>
</evidence>
<dbReference type="STRING" id="595536.GCA_000178815_02887"/>
<keyword evidence="11" id="KW-0175">Coiled coil</keyword>
<gene>
    <name evidence="13" type="ORF">CQW49_11395</name>
</gene>
<dbReference type="GO" id="GO:0015095">
    <property type="term" value="F:magnesium ion transmembrane transporter activity"/>
    <property type="evidence" value="ECO:0007669"/>
    <property type="project" value="TreeGrafter"/>
</dbReference>
<keyword evidence="7" id="KW-0862">Zinc</keyword>
<dbReference type="PANTHER" id="PTHR46494">
    <property type="entry name" value="CORA FAMILY METAL ION TRANSPORTER (EUROFUNG)"/>
    <property type="match status" value="1"/>
</dbReference>
<dbReference type="Gene3D" id="3.30.460.20">
    <property type="entry name" value="CorA soluble domain-like"/>
    <property type="match status" value="1"/>
</dbReference>
<dbReference type="GO" id="GO:0015087">
    <property type="term" value="F:cobalt ion transmembrane transporter activity"/>
    <property type="evidence" value="ECO:0007669"/>
    <property type="project" value="TreeGrafter"/>
</dbReference>
<evidence type="ECO:0000256" key="4">
    <source>
        <dbReference type="ARBA" id="ARBA00022475"/>
    </source>
</evidence>
<evidence type="ECO:0000313" key="14">
    <source>
        <dbReference type="Proteomes" id="UP000230709"/>
    </source>
</evidence>
<dbReference type="RefSeq" id="WP_003614177.1">
    <property type="nucleotide sequence ID" value="NZ_ADVE02000001.1"/>
</dbReference>
<accession>A0A2D2D0M0</accession>
<evidence type="ECO:0000256" key="2">
    <source>
        <dbReference type="ARBA" id="ARBA00009765"/>
    </source>
</evidence>
<evidence type="ECO:0000256" key="3">
    <source>
        <dbReference type="ARBA" id="ARBA00022448"/>
    </source>
</evidence>
<sequence length="335" mass="37069">MKLRPPRGAIVGDSPFLWVLRFDAEGAATLVSPPDAPSLSSDDGGFVWVHLNVADLRYRDWVAAQPQIPEEAKALLVEPDTHQRLAADESSLWGVLPDRGRDLERPEDVLRHLRIAVTAQGVVTARRYAVQSSAAVRQAALAGARITSPLDLFEQIVEETLAGMDSAIENLFREFNEIEDRVLDDEARDERRRLGGLRRQTIRLHREIADAQRVFARAGQSARIGEAAQATLRRLSQRFDSLHQELEALQDRARLLQDEIVSNLTAETNRQLYVLTILGTLLMPPTLVSGIFGMNTKNLFFAESENGTLYAAALCVASAASALLALAYIRKRGAE</sequence>
<dbReference type="Proteomes" id="UP000230709">
    <property type="component" value="Chromosome"/>
</dbReference>
<feature type="transmembrane region" description="Helical" evidence="12">
    <location>
        <begin position="272"/>
        <end position="294"/>
    </location>
</feature>
<reference evidence="14" key="1">
    <citation type="submission" date="2017-10" db="EMBL/GenBank/DDBJ databases">
        <title>Completed PacBio SMRT sequence of Methylosinus trichosporium OB3b reveals presence of a third large plasmid.</title>
        <authorList>
            <person name="Charles T.C."/>
            <person name="Lynch M.D.J."/>
            <person name="Heil J.R."/>
            <person name="Cheng J."/>
        </authorList>
    </citation>
    <scope>NUCLEOTIDE SEQUENCE [LARGE SCALE GENOMIC DNA]</scope>
    <source>
        <strain evidence="14">OB3b</strain>
    </source>
</reference>
<evidence type="ECO:0000313" key="13">
    <source>
        <dbReference type="EMBL" id="ATQ68419.1"/>
    </source>
</evidence>
<dbReference type="GO" id="GO:0000287">
    <property type="term" value="F:magnesium ion binding"/>
    <property type="evidence" value="ECO:0007669"/>
    <property type="project" value="TreeGrafter"/>
</dbReference>
<evidence type="ECO:0000256" key="5">
    <source>
        <dbReference type="ARBA" id="ARBA00022519"/>
    </source>
</evidence>
<dbReference type="KEGG" id="mtw:CQW49_11395"/>
<evidence type="ECO:0000256" key="6">
    <source>
        <dbReference type="ARBA" id="ARBA00022692"/>
    </source>
</evidence>
<keyword evidence="8 12" id="KW-1133">Transmembrane helix</keyword>
<keyword evidence="4" id="KW-1003">Cell membrane</keyword>
<evidence type="ECO:0000256" key="10">
    <source>
        <dbReference type="ARBA" id="ARBA00023136"/>
    </source>
</evidence>
<comment type="subcellular location">
    <subcellularLocation>
        <location evidence="1">Cell membrane</location>
        <topology evidence="1">Multi-pass membrane protein</topology>
    </subcellularLocation>
</comment>
<keyword evidence="14" id="KW-1185">Reference proteome</keyword>
<keyword evidence="9" id="KW-0406">Ion transport</keyword>
<keyword evidence="5" id="KW-0997">Cell inner membrane</keyword>
<keyword evidence="10 12" id="KW-0472">Membrane</keyword>
<keyword evidence="6 12" id="KW-0812">Transmembrane</keyword>
<evidence type="ECO:0000256" key="9">
    <source>
        <dbReference type="ARBA" id="ARBA00023065"/>
    </source>
</evidence>
<evidence type="ECO:0000256" key="8">
    <source>
        <dbReference type="ARBA" id="ARBA00022989"/>
    </source>
</evidence>
<dbReference type="InterPro" id="IPR002523">
    <property type="entry name" value="MgTranspt_CorA/ZnTranspt_ZntB"/>
</dbReference>
<feature type="transmembrane region" description="Helical" evidence="12">
    <location>
        <begin position="309"/>
        <end position="329"/>
    </location>
</feature>
<dbReference type="PANTHER" id="PTHR46494:SF3">
    <property type="entry name" value="ZINC TRANSPORT PROTEIN ZNTB"/>
    <property type="match status" value="1"/>
</dbReference>
<evidence type="ECO:0000256" key="1">
    <source>
        <dbReference type="ARBA" id="ARBA00004651"/>
    </source>
</evidence>
<dbReference type="InterPro" id="IPR045863">
    <property type="entry name" value="CorA_TM1_TM2"/>
</dbReference>
<evidence type="ECO:0000256" key="12">
    <source>
        <dbReference type="SAM" id="Phobius"/>
    </source>
</evidence>
<dbReference type="SUPFAM" id="SSF143865">
    <property type="entry name" value="CorA soluble domain-like"/>
    <property type="match status" value="1"/>
</dbReference>
<dbReference type="GO" id="GO:0005886">
    <property type="term" value="C:plasma membrane"/>
    <property type="evidence" value="ECO:0007669"/>
    <property type="project" value="UniProtKB-SubCell"/>
</dbReference>
<protein>
    <submittedName>
        <fullName evidence="13">Magnesium transporter CorA</fullName>
    </submittedName>
</protein>
<proteinExistence type="inferred from homology"/>
<evidence type="ECO:0000256" key="7">
    <source>
        <dbReference type="ARBA" id="ARBA00022833"/>
    </source>
</evidence>
<dbReference type="InterPro" id="IPR045861">
    <property type="entry name" value="CorA_cytoplasmic_dom"/>
</dbReference>
<dbReference type="EMBL" id="CP023737">
    <property type="protein sequence ID" value="ATQ68419.1"/>
    <property type="molecule type" value="Genomic_DNA"/>
</dbReference>
<dbReference type="GO" id="GO:0050897">
    <property type="term" value="F:cobalt ion binding"/>
    <property type="evidence" value="ECO:0007669"/>
    <property type="project" value="TreeGrafter"/>
</dbReference>
<comment type="similarity">
    <text evidence="2">Belongs to the CorA metal ion transporter (MIT) (TC 1.A.35) family.</text>
</comment>
<dbReference type="Pfam" id="PF01544">
    <property type="entry name" value="CorA"/>
    <property type="match status" value="1"/>
</dbReference>
<name>A0A2D2D0M0_METT3</name>
<dbReference type="Gene3D" id="1.20.58.340">
    <property type="entry name" value="Magnesium transport protein CorA, transmembrane region"/>
    <property type="match status" value="2"/>
</dbReference>
<dbReference type="AlphaFoldDB" id="A0A2D2D0M0"/>
<feature type="coiled-coil region" evidence="11">
    <location>
        <begin position="232"/>
        <end position="259"/>
    </location>
</feature>
<keyword evidence="3" id="KW-0813">Transport</keyword>
<dbReference type="SUPFAM" id="SSF144083">
    <property type="entry name" value="Magnesium transport protein CorA, transmembrane region"/>
    <property type="match status" value="1"/>
</dbReference>
<organism evidence="13 14">
    <name type="scientific">Methylosinus trichosporium (strain ATCC 35070 / NCIMB 11131 / UNIQEM 75 / OB3b)</name>
    <dbReference type="NCBI Taxonomy" id="595536"/>
    <lineage>
        <taxon>Bacteria</taxon>
        <taxon>Pseudomonadati</taxon>
        <taxon>Pseudomonadota</taxon>
        <taxon>Alphaproteobacteria</taxon>
        <taxon>Hyphomicrobiales</taxon>
        <taxon>Methylocystaceae</taxon>
        <taxon>Methylosinus</taxon>
    </lineage>
</organism>